<dbReference type="InterPro" id="IPR022045">
    <property type="entry name" value="TcdB_toxin_mid/N"/>
</dbReference>
<evidence type="ECO:0000259" key="7">
    <source>
        <dbReference type="Pfam" id="PF12256"/>
    </source>
</evidence>
<comment type="subcellular location">
    <subcellularLocation>
        <location evidence="1">Secreted</location>
    </subcellularLocation>
</comment>
<dbReference type="InterPro" id="IPR013517">
    <property type="entry name" value="FG-GAP"/>
</dbReference>
<keyword evidence="9" id="KW-1185">Reference proteome</keyword>
<sequence>MDTPKQNRHTTIPRNAQHSPMSTNNMSKGLDIPTLQLPQGGGPIKGIDEKFSVNPANGTAAISYPIPIAQARGAVPALQLSYNSGNKNSIFGLGWDLSISSIKRKTDKGLPLYDDANDSDTFLLTGAEDLVPVFQQDAEGNFIAAGNGHYVIKEHPSADQQYIIRYYRPRVEQTASRIERWTHVITQETYWRMISSNNVTTLFGYTANERIADPENPLHVYEWLPSFMYDDKGNCAQYIYKKEDNAGFDAGLPQHLHRHVQGQIQYTNSYLSKLLYGNKTPYLQSQTSFPPANDYCFETIFDYGEYNSEPPFDPLHAWHFRIDAFSTYKPGFEVRTTRLCKRILQVHHFAELPGGSAVTKSLDIAYESGAHNGISLLSTLTTCGYIKQANGTYTSKAMPPTAFIYEQQAWDTTIRTIENESQAPPLFGINDSFHLFTDLYNEGLPGILTERGQGWYYKQNLGGGQFSPSVLVSNKPNFTGLGAQLQLTDLDADGNKQLAQFQGNTRGFFELNDQQVWQRFQTFEQCPNIDLSAPNVRMIDLNGDGKADICITEEDAITWYPSAGKQGFEAVRSVFQSMEEERKPQLVSAETVQTIFLADMNGDGLTDIVRIRNGEVCYWPNVGHGKFGAKVVMAHAPTFDDPSSFQPKFIQLADFNGSGTMDILYSTAQTVKIWLNNSGNEFDTTPVVIAPTPKTNLGVHVNIVDLLGTGLPCLVWSSNLPSDVLQPIQYINLMQSKFPYLLRQVNNNFGKELHLSYEPSTKYYLADLKAGEPWLTKLPFVVPCLDHTTKKDRITGAEFTTYYRYHHGFFDHAEREFRGFGMVEQIDGETYEHWVKNPAHQLHDERLHQAPVLTKTWIHHGASLQQETILQQYENSYWPAVLSKLGIDVPIDEYKFPTCQIVAGTGIPNTQLQQLSPEEWQQAHRAFKGHAVRTEIFAPTAPTTGATLTQLQQDAKPYSVSMNHSAVELIQPKGQNTFAVFRMRDLETIQYQYEQHITAPRIMHQLNLAFDDRGNVLSTASIAYPRRVVDTSLPLAVQAAQAATIIQYNEQHFTQDIDTAHDFRLRVVSESKGYDIKGLPKAGTYYTPTDFTLLAIAQEIDFLDSENIPPNGVVTKRLTHHQRQLFRGDDGRTILPLHSLAPKGMPYETYQLTFTSAMATQLYGNKVNDTQWLAANYVHSEQDQHWWSPSGRMHFIAEDESLSSMQQRFYRPYAFTDAMGATTITHYDESYQLWLMYTEDAIGNRTSVTGIDYYTLLPNGISDINDNISQVLFDELGLVKAVARLGKGNEADDLNGLFGHTLPAEYDQINAFFTANDSRTLQIHASSLLHHASMRYVYDFNRYMVAGQPAVVAGITREQYYHANPQSPVKMAFEYMSGLGYIIMQKSQAAPGIAKHVSIEDGEVLITTVDTSLQTPTQLRWIGDGRLVMNNKGNMVKKYEPYYATSFAYEAHTELVEVGVTPLFYYDAQGRVVKTILPNQTFSYTNYSPWQSETFDPNDTVLESAWYNKRVNRLIDTELIAAGKDPAQEQSAAMKAALHAHTPNIQYVDTLGRTVVSEAQVVGTKGIEKLHTTNYFDSNSNLLRTIDARNNTVVNYTYNLLGTCVHVDHVDTGEKWSFFNVNGQLITTWDDRNFTFLFTYDTLHRPLKSTVMGGDGETALHHVFDAWVYGEGLINAAQRNMRGQIYQHFDTAGVTYTDAYSFLGNPLATHRRLYSKFEEMVNWHDDVEENEQLLEPNVYTFATQYDALGRITEQLAPCGTIITPVYDEGGLLTSESATHLQPAVTRNYVQQVTYNEKGRRSKILYGNNTSTRLFYDETTFLISRIVTARQDGDILQDWRYTYDPVGNITHITDHAVPTTFAQNQPVTATNTFTYDALYRIVEATGRENNAALTYGLDDNWQDAPFLVQLNPADPMMMRNYVQQFAYDEVGNITQMKHQATGNNWVRGYTYHQSNNRLLQTQVGTQTYQYGYNTSRGHITDLPHLQTIVYDCQDRVCKTSRQRRVDGGVPETTYYQYDSSGRRIRKITLNTAAPGHTPTKKEERVYVAGYELYIQHSGSNAGLQRESLSLVDGDHRFVRIETRNEVNDGTLQHIARYQFTNHLGAACLELDHTGNILSYEEYHPFGTTAYQAVNKTIKTATKQYRFSGMERDEESGLSYHTARYYMPWLGRWLSSDPIGTRGGINSYAYCNNAPLTMIDPGGCQGMSAQDWGFTLMQERMGQELGAMWESVFGGKAQVNIAANRVSAEAPKGGVGGAVGGIVRTATFRLVPIEKDASMASLMGMEMGAGLVPILDPAERLASGVTVTGQETSRTMALIELALDVGPWMMELKAARAAKMEAKLASRTAKLELPIGSAEGPIKPKSGNPVNPSGNKNLCVADTICHEVNKHLKPGEKELTNTEFLELAERKVSIVDSPIETVGEVVEIAEKGLEKLNKSGRLKNNLRLELDSCVEPEPGSYMAIFTQDDTVRHAVHLEVSGKPRPTYKYKGKFISEDDALDILSDLEGTKAKSAEFPKQVDVYDKKYFDPQKNSPYFLRPDQQKPNTLLRFIKGEN</sequence>
<dbReference type="Pfam" id="PF12256">
    <property type="entry name" value="TcdB_toxin_midN"/>
    <property type="match status" value="1"/>
</dbReference>
<dbReference type="PANTHER" id="PTHR32305:SF15">
    <property type="entry name" value="PROTEIN RHSA-RELATED"/>
    <property type="match status" value="1"/>
</dbReference>
<dbReference type="Proteomes" id="UP000249547">
    <property type="component" value="Unassembled WGS sequence"/>
</dbReference>
<dbReference type="Pfam" id="PF03534">
    <property type="entry name" value="SpvB"/>
    <property type="match status" value="1"/>
</dbReference>
<gene>
    <name evidence="8" type="ORF">LX64_01543</name>
</gene>
<evidence type="ECO:0000313" key="8">
    <source>
        <dbReference type="EMBL" id="RAJ08889.1"/>
    </source>
</evidence>
<accession>A0A327QWB0</accession>
<dbReference type="InterPro" id="IPR022044">
    <property type="entry name" value="TcdB_toxin_mid/C"/>
</dbReference>
<evidence type="ECO:0000313" key="9">
    <source>
        <dbReference type="Proteomes" id="UP000249547"/>
    </source>
</evidence>
<dbReference type="EMBL" id="QLLL01000002">
    <property type="protein sequence ID" value="RAJ08889.1"/>
    <property type="molecule type" value="Genomic_DNA"/>
</dbReference>
<comment type="caution">
    <text evidence="8">The sequence shown here is derived from an EMBL/GenBank/DDBJ whole genome shotgun (WGS) entry which is preliminary data.</text>
</comment>
<reference evidence="8 9" key="1">
    <citation type="submission" date="2018-06" db="EMBL/GenBank/DDBJ databases">
        <title>Genomic Encyclopedia of Archaeal and Bacterial Type Strains, Phase II (KMG-II): from individual species to whole genera.</title>
        <authorList>
            <person name="Goeker M."/>
        </authorList>
    </citation>
    <scope>NUCLEOTIDE SEQUENCE [LARGE SCALE GENOMIC DNA]</scope>
    <source>
        <strain evidence="8 9">DSM 23857</strain>
    </source>
</reference>
<dbReference type="SUPFAM" id="SSF69318">
    <property type="entry name" value="Integrin alpha N-terminal domain"/>
    <property type="match status" value="1"/>
</dbReference>
<dbReference type="GO" id="GO:0005737">
    <property type="term" value="C:cytoplasm"/>
    <property type="evidence" value="ECO:0007669"/>
    <property type="project" value="InterPro"/>
</dbReference>
<dbReference type="Pfam" id="PF12255">
    <property type="entry name" value="TcdB_toxin_midC"/>
    <property type="match status" value="1"/>
</dbReference>
<dbReference type="NCBIfam" id="TIGR03696">
    <property type="entry name" value="Rhs_assc_core"/>
    <property type="match status" value="1"/>
</dbReference>
<proteinExistence type="predicted"/>
<dbReference type="Pfam" id="PF13517">
    <property type="entry name" value="FG-GAP_3"/>
    <property type="match status" value="1"/>
</dbReference>
<feature type="region of interest" description="Disordered" evidence="5">
    <location>
        <begin position="1"/>
        <end position="32"/>
    </location>
</feature>
<dbReference type="InterPro" id="IPR028994">
    <property type="entry name" value="Integrin_alpha_N"/>
</dbReference>
<dbReference type="PRINTS" id="PR01341">
    <property type="entry name" value="SALSPVBPROT"/>
</dbReference>
<dbReference type="InterPro" id="IPR022385">
    <property type="entry name" value="Rhs_assc_core"/>
</dbReference>
<evidence type="ECO:0000256" key="5">
    <source>
        <dbReference type="SAM" id="MobiDB-lite"/>
    </source>
</evidence>
<keyword evidence="2" id="KW-0964">Secreted</keyword>
<feature type="domain" description="Insecticide toxin TcdB middle/N-terminal" evidence="7">
    <location>
        <begin position="686"/>
        <end position="831"/>
    </location>
</feature>
<evidence type="ECO:0000256" key="2">
    <source>
        <dbReference type="ARBA" id="ARBA00022525"/>
    </source>
</evidence>
<dbReference type="Gene3D" id="2.130.10.130">
    <property type="entry name" value="Integrin alpha, N-terminal"/>
    <property type="match status" value="1"/>
</dbReference>
<feature type="compositionally biased region" description="Polar residues" evidence="5">
    <location>
        <begin position="9"/>
        <end position="27"/>
    </location>
</feature>
<evidence type="ECO:0000256" key="4">
    <source>
        <dbReference type="ARBA" id="ARBA00023026"/>
    </source>
</evidence>
<dbReference type="Gene3D" id="2.180.10.10">
    <property type="entry name" value="RHS repeat-associated core"/>
    <property type="match status" value="1"/>
</dbReference>
<feature type="domain" description="Insecticide toxin TcdB middle/C-terminal" evidence="6">
    <location>
        <begin position="922"/>
        <end position="1052"/>
    </location>
</feature>
<dbReference type="PANTHER" id="PTHR32305">
    <property type="match status" value="1"/>
</dbReference>
<dbReference type="InterPro" id="IPR050708">
    <property type="entry name" value="T6SS_VgrG/RHS"/>
</dbReference>
<name>A0A327QWB0_9BACT</name>
<organism evidence="8 9">
    <name type="scientific">Chitinophaga skermanii</name>
    <dbReference type="NCBI Taxonomy" id="331697"/>
    <lineage>
        <taxon>Bacteria</taxon>
        <taxon>Pseudomonadati</taxon>
        <taxon>Bacteroidota</taxon>
        <taxon>Chitinophagia</taxon>
        <taxon>Chitinophagales</taxon>
        <taxon>Chitinophagaceae</taxon>
        <taxon>Chitinophaga</taxon>
    </lineage>
</organism>
<protein>
    <submittedName>
        <fullName evidence="8">RHS repeat-associated protein</fullName>
    </submittedName>
</protein>
<evidence type="ECO:0000256" key="3">
    <source>
        <dbReference type="ARBA" id="ARBA00022729"/>
    </source>
</evidence>
<keyword evidence="4" id="KW-0843">Virulence</keyword>
<dbReference type="InterPro" id="IPR003284">
    <property type="entry name" value="Sal_SpvB"/>
</dbReference>
<evidence type="ECO:0000259" key="6">
    <source>
        <dbReference type="Pfam" id="PF12255"/>
    </source>
</evidence>
<dbReference type="GO" id="GO:0005576">
    <property type="term" value="C:extracellular region"/>
    <property type="evidence" value="ECO:0007669"/>
    <property type="project" value="UniProtKB-SubCell"/>
</dbReference>
<keyword evidence="3" id="KW-0732">Signal</keyword>
<evidence type="ECO:0000256" key="1">
    <source>
        <dbReference type="ARBA" id="ARBA00004613"/>
    </source>
</evidence>